<proteinExistence type="predicted"/>
<comment type="caution">
    <text evidence="1">The sequence shown here is derived from an EMBL/GenBank/DDBJ whole genome shotgun (WGS) entry which is preliminary data.</text>
</comment>
<accession>A0A8X7CSF7</accession>
<dbReference type="EMBL" id="BMAV01023636">
    <property type="protein sequence ID" value="GFY79548.1"/>
    <property type="molecule type" value="Genomic_DNA"/>
</dbReference>
<keyword evidence="2" id="KW-1185">Reference proteome</keyword>
<evidence type="ECO:0000313" key="1">
    <source>
        <dbReference type="EMBL" id="GFY79548.1"/>
    </source>
</evidence>
<dbReference type="Proteomes" id="UP000886998">
    <property type="component" value="Unassembled WGS sequence"/>
</dbReference>
<organism evidence="1 2">
    <name type="scientific">Trichonephila inaurata madagascariensis</name>
    <dbReference type="NCBI Taxonomy" id="2747483"/>
    <lineage>
        <taxon>Eukaryota</taxon>
        <taxon>Metazoa</taxon>
        <taxon>Ecdysozoa</taxon>
        <taxon>Arthropoda</taxon>
        <taxon>Chelicerata</taxon>
        <taxon>Arachnida</taxon>
        <taxon>Araneae</taxon>
        <taxon>Araneomorphae</taxon>
        <taxon>Entelegynae</taxon>
        <taxon>Araneoidea</taxon>
        <taxon>Nephilidae</taxon>
        <taxon>Trichonephila</taxon>
        <taxon>Trichonephila inaurata</taxon>
    </lineage>
</organism>
<evidence type="ECO:0000313" key="2">
    <source>
        <dbReference type="Proteomes" id="UP000886998"/>
    </source>
</evidence>
<protein>
    <submittedName>
        <fullName evidence="1">Uncharacterized protein</fullName>
    </submittedName>
</protein>
<reference evidence="1" key="1">
    <citation type="submission" date="2020-08" db="EMBL/GenBank/DDBJ databases">
        <title>Multicomponent nature underlies the extraordinary mechanical properties of spider dragline silk.</title>
        <authorList>
            <person name="Kono N."/>
            <person name="Nakamura H."/>
            <person name="Mori M."/>
            <person name="Yoshida Y."/>
            <person name="Ohtoshi R."/>
            <person name="Malay A.D."/>
            <person name="Moran D.A.P."/>
            <person name="Tomita M."/>
            <person name="Numata K."/>
            <person name="Arakawa K."/>
        </authorList>
    </citation>
    <scope>NUCLEOTIDE SEQUENCE</scope>
</reference>
<name>A0A8X7CSF7_9ARAC</name>
<dbReference type="AlphaFoldDB" id="A0A8X7CSF7"/>
<sequence length="106" mass="12463">MMLSHQITSFLDKIDFKRITKLLKMEELLSVSQILSFEFQTKKASGLWNILSTNEERKNVSTSWKPFYRSILRQQKINFNEKCNGNVASEINWTTCKKSLSKELLK</sequence>
<gene>
    <name evidence="1" type="ORF">TNIN_25091</name>
</gene>